<dbReference type="InterPro" id="IPR006904">
    <property type="entry name" value="DUF716"/>
</dbReference>
<keyword evidence="9" id="KW-1185">Reference proteome</keyword>
<feature type="transmembrane region" description="Helical" evidence="7">
    <location>
        <begin position="91"/>
        <end position="110"/>
    </location>
</feature>
<protein>
    <submittedName>
        <fullName evidence="8">Uncharacterized protein</fullName>
    </submittedName>
</protein>
<evidence type="ECO:0000256" key="7">
    <source>
        <dbReference type="SAM" id="Phobius"/>
    </source>
</evidence>
<keyword evidence="4 7" id="KW-1133">Transmembrane helix</keyword>
<evidence type="ECO:0000256" key="4">
    <source>
        <dbReference type="ARBA" id="ARBA00022989"/>
    </source>
</evidence>
<dbReference type="Pfam" id="PF04819">
    <property type="entry name" value="DUF716"/>
    <property type="match status" value="1"/>
</dbReference>
<evidence type="ECO:0000313" key="9">
    <source>
        <dbReference type="Proteomes" id="UP000829196"/>
    </source>
</evidence>
<sequence length="313" mass="35048">MGSLVGHVAPGIGFLLIGIWHLFNNIKLFSLHPNTYRSLPWFPAPKLRFLELLLIAAGSSASIAMELFIGPSRHQPLDSDFTIPSYHLHNFEHASISLSLLIYAAFAIALDRAATATAKQELTILTAAAAFGQQLLLFHLHSTDHAGVEGQYHWLLQLVIAISLITTLMGISHPCSFVIAFVRSTSISLQGLWFIVMGYALWTPTLIPKGCFMNAEDGHYVVRCRSDGELHRAKSLVNIEFCWLLSAVVAFSLLCYLFLSRKYEKESEYDSIEEEEMEDLELGKKSKSKSKLEESDSFVHMAERVMSSIELER</sequence>
<evidence type="ECO:0000313" key="8">
    <source>
        <dbReference type="EMBL" id="KAI0495993.1"/>
    </source>
</evidence>
<dbReference type="Proteomes" id="UP000829196">
    <property type="component" value="Unassembled WGS sequence"/>
</dbReference>
<dbReference type="PANTHER" id="PTHR46285">
    <property type="entry name" value="PROTEINASE INHIBITOR I4, SERPIN (DUF716)-RELATED"/>
    <property type="match status" value="1"/>
</dbReference>
<feature type="transmembrane region" description="Helical" evidence="7">
    <location>
        <begin position="12"/>
        <end position="31"/>
    </location>
</feature>
<dbReference type="OrthoDB" id="551896at2759"/>
<dbReference type="PANTHER" id="PTHR46285:SF3">
    <property type="entry name" value="PROTEINASE INHIBITOR I4, SERPIN (DUF716)"/>
    <property type="match status" value="1"/>
</dbReference>
<evidence type="ECO:0000256" key="5">
    <source>
        <dbReference type="ARBA" id="ARBA00023136"/>
    </source>
</evidence>
<organism evidence="8 9">
    <name type="scientific">Dendrobium nobile</name>
    <name type="common">Orchid</name>
    <dbReference type="NCBI Taxonomy" id="94219"/>
    <lineage>
        <taxon>Eukaryota</taxon>
        <taxon>Viridiplantae</taxon>
        <taxon>Streptophyta</taxon>
        <taxon>Embryophyta</taxon>
        <taxon>Tracheophyta</taxon>
        <taxon>Spermatophyta</taxon>
        <taxon>Magnoliopsida</taxon>
        <taxon>Liliopsida</taxon>
        <taxon>Asparagales</taxon>
        <taxon>Orchidaceae</taxon>
        <taxon>Epidendroideae</taxon>
        <taxon>Malaxideae</taxon>
        <taxon>Dendrobiinae</taxon>
        <taxon>Dendrobium</taxon>
    </lineage>
</organism>
<dbReference type="EMBL" id="JAGYWB010000016">
    <property type="protein sequence ID" value="KAI0495993.1"/>
    <property type="molecule type" value="Genomic_DNA"/>
</dbReference>
<evidence type="ECO:0000256" key="1">
    <source>
        <dbReference type="ARBA" id="ARBA00004141"/>
    </source>
</evidence>
<comment type="similarity">
    <text evidence="2">Belongs to the TMEM45 family.</text>
</comment>
<feature type="transmembrane region" description="Helical" evidence="7">
    <location>
        <begin position="178"/>
        <end position="202"/>
    </location>
</feature>
<gene>
    <name evidence="8" type="ORF">KFK09_022300</name>
</gene>
<dbReference type="SMR" id="A0A8T3AII6"/>
<proteinExistence type="inferred from homology"/>
<feature type="region of interest" description="Disordered" evidence="6">
    <location>
        <begin position="268"/>
        <end position="296"/>
    </location>
</feature>
<reference evidence="8" key="1">
    <citation type="journal article" date="2022" name="Front. Genet.">
        <title>Chromosome-Scale Assembly of the Dendrobium nobile Genome Provides Insights Into the Molecular Mechanism of the Biosynthesis of the Medicinal Active Ingredient of Dendrobium.</title>
        <authorList>
            <person name="Xu Q."/>
            <person name="Niu S.-C."/>
            <person name="Li K.-L."/>
            <person name="Zheng P.-J."/>
            <person name="Zhang X.-J."/>
            <person name="Jia Y."/>
            <person name="Liu Y."/>
            <person name="Niu Y.-X."/>
            <person name="Yu L.-H."/>
            <person name="Chen D.-F."/>
            <person name="Zhang G.-Q."/>
        </authorList>
    </citation>
    <scope>NUCLEOTIDE SEQUENCE</scope>
    <source>
        <tissue evidence="8">Leaf</tissue>
    </source>
</reference>
<accession>A0A8T3AII6</accession>
<evidence type="ECO:0000256" key="3">
    <source>
        <dbReference type="ARBA" id="ARBA00022692"/>
    </source>
</evidence>
<feature type="transmembrane region" description="Helical" evidence="7">
    <location>
        <begin position="122"/>
        <end position="140"/>
    </location>
</feature>
<feature type="transmembrane region" description="Helical" evidence="7">
    <location>
        <begin position="52"/>
        <end position="71"/>
    </location>
</feature>
<dbReference type="AlphaFoldDB" id="A0A8T3AII6"/>
<keyword evidence="5 7" id="KW-0472">Membrane</keyword>
<feature type="transmembrane region" description="Helical" evidence="7">
    <location>
        <begin position="152"/>
        <end position="171"/>
    </location>
</feature>
<feature type="transmembrane region" description="Helical" evidence="7">
    <location>
        <begin position="236"/>
        <end position="259"/>
    </location>
</feature>
<dbReference type="GO" id="GO:0016020">
    <property type="term" value="C:membrane"/>
    <property type="evidence" value="ECO:0007669"/>
    <property type="project" value="UniProtKB-SubCell"/>
</dbReference>
<keyword evidence="3 7" id="KW-0812">Transmembrane</keyword>
<evidence type="ECO:0000256" key="2">
    <source>
        <dbReference type="ARBA" id="ARBA00006948"/>
    </source>
</evidence>
<evidence type="ECO:0000256" key="6">
    <source>
        <dbReference type="SAM" id="MobiDB-lite"/>
    </source>
</evidence>
<comment type="caution">
    <text evidence="8">The sequence shown here is derived from an EMBL/GenBank/DDBJ whole genome shotgun (WGS) entry which is preliminary data.</text>
</comment>
<feature type="compositionally biased region" description="Acidic residues" evidence="6">
    <location>
        <begin position="269"/>
        <end position="280"/>
    </location>
</feature>
<comment type="subcellular location">
    <subcellularLocation>
        <location evidence="1">Membrane</location>
        <topology evidence="1">Multi-pass membrane protein</topology>
    </subcellularLocation>
</comment>
<name>A0A8T3AII6_DENNO</name>